<evidence type="ECO:0000256" key="1">
    <source>
        <dbReference type="SAM" id="MobiDB-lite"/>
    </source>
</evidence>
<dbReference type="AlphaFoldDB" id="A0A167H7J0"/>
<evidence type="ECO:0000313" key="4">
    <source>
        <dbReference type="Proteomes" id="UP000076738"/>
    </source>
</evidence>
<gene>
    <name evidence="3" type="ORF">CALVIDRAFT_361730</name>
</gene>
<accession>A0A167H7J0</accession>
<name>A0A167H7J0_CALVF</name>
<protein>
    <submittedName>
        <fullName evidence="3">Uncharacterized protein</fullName>
    </submittedName>
</protein>
<keyword evidence="4" id="KW-1185">Reference proteome</keyword>
<feature type="chain" id="PRO_5007887400" evidence="2">
    <location>
        <begin position="19"/>
        <end position="166"/>
    </location>
</feature>
<keyword evidence="2" id="KW-0732">Signal</keyword>
<feature type="region of interest" description="Disordered" evidence="1">
    <location>
        <begin position="124"/>
        <end position="166"/>
    </location>
</feature>
<proteinExistence type="predicted"/>
<dbReference type="Proteomes" id="UP000076738">
    <property type="component" value="Unassembled WGS sequence"/>
</dbReference>
<reference evidence="3 4" key="1">
    <citation type="journal article" date="2016" name="Mol. Biol. Evol.">
        <title>Comparative Genomics of Early-Diverging Mushroom-Forming Fungi Provides Insights into the Origins of Lignocellulose Decay Capabilities.</title>
        <authorList>
            <person name="Nagy L.G."/>
            <person name="Riley R."/>
            <person name="Tritt A."/>
            <person name="Adam C."/>
            <person name="Daum C."/>
            <person name="Floudas D."/>
            <person name="Sun H."/>
            <person name="Yadav J.S."/>
            <person name="Pangilinan J."/>
            <person name="Larsson K.H."/>
            <person name="Matsuura K."/>
            <person name="Barry K."/>
            <person name="Labutti K."/>
            <person name="Kuo R."/>
            <person name="Ohm R.A."/>
            <person name="Bhattacharya S.S."/>
            <person name="Shirouzu T."/>
            <person name="Yoshinaga Y."/>
            <person name="Martin F.M."/>
            <person name="Grigoriev I.V."/>
            <person name="Hibbett D.S."/>
        </authorList>
    </citation>
    <scope>NUCLEOTIDE SEQUENCE [LARGE SCALE GENOMIC DNA]</scope>
    <source>
        <strain evidence="3 4">TUFC12733</strain>
    </source>
</reference>
<feature type="compositionally biased region" description="Basic and acidic residues" evidence="1">
    <location>
        <begin position="156"/>
        <end position="166"/>
    </location>
</feature>
<sequence>MNLLTFVLVLWRLRELLGNISVQQLLEFLAFSRRLQSRIAWQQIMHVGQLDTPPKTPPNTVVVFLANTINASPSQVAGLWNALREVVWLPGFAPAAPSVPLVDEFAPFARLSQSFNLGKPIPLPPAPLSPAPLPPAPLSPTPLSLPSTLEGIDTGNDDHKELVSDQ</sequence>
<feature type="signal peptide" evidence="2">
    <location>
        <begin position="1"/>
        <end position="18"/>
    </location>
</feature>
<organism evidence="3 4">
    <name type="scientific">Calocera viscosa (strain TUFC12733)</name>
    <dbReference type="NCBI Taxonomy" id="1330018"/>
    <lineage>
        <taxon>Eukaryota</taxon>
        <taxon>Fungi</taxon>
        <taxon>Dikarya</taxon>
        <taxon>Basidiomycota</taxon>
        <taxon>Agaricomycotina</taxon>
        <taxon>Dacrymycetes</taxon>
        <taxon>Dacrymycetales</taxon>
        <taxon>Dacrymycetaceae</taxon>
        <taxon>Calocera</taxon>
    </lineage>
</organism>
<dbReference type="EMBL" id="KV417325">
    <property type="protein sequence ID" value="KZO91326.1"/>
    <property type="molecule type" value="Genomic_DNA"/>
</dbReference>
<evidence type="ECO:0000256" key="2">
    <source>
        <dbReference type="SAM" id="SignalP"/>
    </source>
</evidence>
<evidence type="ECO:0000313" key="3">
    <source>
        <dbReference type="EMBL" id="KZO91326.1"/>
    </source>
</evidence>
<feature type="compositionally biased region" description="Pro residues" evidence="1">
    <location>
        <begin position="124"/>
        <end position="140"/>
    </location>
</feature>